<keyword evidence="4" id="KW-0496">Mitochondrion</keyword>
<evidence type="ECO:0000256" key="3">
    <source>
        <dbReference type="ARBA" id="ARBA00022946"/>
    </source>
</evidence>
<dbReference type="RefSeq" id="XP_030759368.1">
    <property type="nucleotide sequence ID" value="XM_030903508.1"/>
</dbReference>
<dbReference type="Proteomes" id="UP000504635">
    <property type="component" value="Unplaced"/>
</dbReference>
<dbReference type="Gene3D" id="3.30.160.20">
    <property type="match status" value="1"/>
</dbReference>
<dbReference type="Pfam" id="PF00472">
    <property type="entry name" value="RF-1"/>
    <property type="match status" value="1"/>
</dbReference>
<feature type="domain" description="Prokaryotic-type class I peptide chain release factors" evidence="5">
    <location>
        <begin position="31"/>
        <end position="123"/>
    </location>
</feature>
<evidence type="ECO:0000256" key="4">
    <source>
        <dbReference type="ARBA" id="ARBA00023128"/>
    </source>
</evidence>
<gene>
    <name evidence="7" type="primary">LOC115884812</name>
</gene>
<dbReference type="KEGG" id="soy:115884812"/>
<dbReference type="PANTHER" id="PTHR46203">
    <property type="entry name" value="PROBABLE PEPTIDE CHAIN RELEASE FACTOR C12ORF65"/>
    <property type="match status" value="1"/>
</dbReference>
<evidence type="ECO:0000256" key="1">
    <source>
        <dbReference type="ARBA" id="ARBA00004173"/>
    </source>
</evidence>
<protein>
    <submittedName>
        <fullName evidence="7">Probable peptide chain release factor C12orf65, mitochondrial isoform X1</fullName>
    </submittedName>
</protein>
<dbReference type="GO" id="GO:0003747">
    <property type="term" value="F:translation release factor activity"/>
    <property type="evidence" value="ECO:0007669"/>
    <property type="project" value="InterPro"/>
</dbReference>
<evidence type="ECO:0000256" key="2">
    <source>
        <dbReference type="ARBA" id="ARBA00010835"/>
    </source>
</evidence>
<dbReference type="InterPro" id="IPR000352">
    <property type="entry name" value="Pep_chain_release_fac_I"/>
</dbReference>
<reference evidence="7" key="1">
    <citation type="submission" date="2025-08" db="UniProtKB">
        <authorList>
            <consortium name="RefSeq"/>
        </authorList>
    </citation>
    <scope>IDENTIFICATION</scope>
    <source>
        <tissue evidence="7">Gonads</tissue>
    </source>
</reference>
<dbReference type="FunCoup" id="A0A6J2Y6A7">
    <property type="interactions" value="905"/>
</dbReference>
<organism evidence="6 7">
    <name type="scientific">Sitophilus oryzae</name>
    <name type="common">Rice weevil</name>
    <name type="synonym">Curculio oryzae</name>
    <dbReference type="NCBI Taxonomy" id="7048"/>
    <lineage>
        <taxon>Eukaryota</taxon>
        <taxon>Metazoa</taxon>
        <taxon>Ecdysozoa</taxon>
        <taxon>Arthropoda</taxon>
        <taxon>Hexapoda</taxon>
        <taxon>Insecta</taxon>
        <taxon>Pterygota</taxon>
        <taxon>Neoptera</taxon>
        <taxon>Endopterygota</taxon>
        <taxon>Coleoptera</taxon>
        <taxon>Polyphaga</taxon>
        <taxon>Cucujiformia</taxon>
        <taxon>Curculionidae</taxon>
        <taxon>Dryophthorinae</taxon>
        <taxon>Sitophilus</taxon>
    </lineage>
</organism>
<dbReference type="InParanoid" id="A0A6J2Y6A7"/>
<comment type="subcellular location">
    <subcellularLocation>
        <location evidence="1">Mitochondrion</location>
    </subcellularLocation>
</comment>
<name>A0A6J2Y6A7_SITOR</name>
<dbReference type="GO" id="GO:0005739">
    <property type="term" value="C:mitochondrion"/>
    <property type="evidence" value="ECO:0007669"/>
    <property type="project" value="UniProtKB-SubCell"/>
</dbReference>
<proteinExistence type="inferred from homology"/>
<dbReference type="InterPro" id="IPR052405">
    <property type="entry name" value="Mito_Transl_Release_Factor"/>
</dbReference>
<dbReference type="GeneID" id="115884812"/>
<evidence type="ECO:0000313" key="6">
    <source>
        <dbReference type="Proteomes" id="UP000504635"/>
    </source>
</evidence>
<dbReference type="OrthoDB" id="277888at2759"/>
<accession>A0A6J2Y6A7</accession>
<dbReference type="SUPFAM" id="SSF75620">
    <property type="entry name" value="Release factor"/>
    <property type="match status" value="1"/>
</dbReference>
<comment type="similarity">
    <text evidence="2">Belongs to the prokaryotic/mitochondrial release factor family.</text>
</comment>
<keyword evidence="3" id="KW-0809">Transit peptide</keyword>
<keyword evidence="6" id="KW-1185">Reference proteome</keyword>
<dbReference type="AlphaFoldDB" id="A0A6J2Y6A7"/>
<evidence type="ECO:0000259" key="5">
    <source>
        <dbReference type="Pfam" id="PF00472"/>
    </source>
</evidence>
<evidence type="ECO:0000313" key="7">
    <source>
        <dbReference type="RefSeq" id="XP_030759368.1"/>
    </source>
</evidence>
<dbReference type="PANTHER" id="PTHR46203:SF1">
    <property type="entry name" value="MITOCHONDRIAL TRANSLATION RELEASE FACTOR IN RESCUE"/>
    <property type="match status" value="1"/>
</dbReference>
<dbReference type="InterPro" id="IPR045853">
    <property type="entry name" value="Pep_chain_release_fac_I_sf"/>
</dbReference>
<sequence>MLNRIRLDYLRIFRQYSNFKKHIDHSKVPVLNDNDLEEQHVRGSGPGGSKISTTSSCVVLKHVPTGLVVKCQETRFLEQNRKKARQLLVSKLDNLLNGNNSIDAQIKRYTEKKRTSYECKKEKLRQLKDAWKERENIS</sequence>